<organism evidence="4">
    <name type="scientific">Arcella intermedia</name>
    <dbReference type="NCBI Taxonomy" id="1963864"/>
    <lineage>
        <taxon>Eukaryota</taxon>
        <taxon>Amoebozoa</taxon>
        <taxon>Tubulinea</taxon>
        <taxon>Elardia</taxon>
        <taxon>Arcellinida</taxon>
        <taxon>Sphaerothecina</taxon>
        <taxon>Arcellidae</taxon>
        <taxon>Arcella</taxon>
    </lineage>
</organism>
<dbReference type="SUPFAM" id="SSF53474">
    <property type="entry name" value="alpha/beta-Hydrolases"/>
    <property type="match status" value="1"/>
</dbReference>
<dbReference type="PANTHER" id="PTHR43798:SF14">
    <property type="entry name" value="SERINE HYDROLASE-LIKE PROTEIN DDB_G0286239"/>
    <property type="match status" value="1"/>
</dbReference>
<evidence type="ECO:0000256" key="1">
    <source>
        <dbReference type="ARBA" id="ARBA00008645"/>
    </source>
</evidence>
<evidence type="ECO:0000256" key="2">
    <source>
        <dbReference type="ARBA" id="ARBA00022801"/>
    </source>
</evidence>
<accession>A0A6B2LBA9</accession>
<evidence type="ECO:0000259" key="3">
    <source>
        <dbReference type="Pfam" id="PF00561"/>
    </source>
</evidence>
<proteinExistence type="inferred from homology"/>
<dbReference type="InterPro" id="IPR050266">
    <property type="entry name" value="AB_hydrolase_sf"/>
</dbReference>
<dbReference type="GO" id="GO:0016020">
    <property type="term" value="C:membrane"/>
    <property type="evidence" value="ECO:0007669"/>
    <property type="project" value="TreeGrafter"/>
</dbReference>
<dbReference type="Pfam" id="PF00561">
    <property type="entry name" value="Abhydrolase_1"/>
    <property type="match status" value="1"/>
</dbReference>
<sequence>MEVSIQLPNGHRMSGKRWGMPSSNNKDKRVLALHGWLDNAATWDKLAPYLVQHDYVVVCLDFIGHGKSDHQDGDYSIMTHVLTTVSCIHAIGWDSLILMAHSMGAAVATIVSSVLTDVIKKLVLVEGLGDWPSSLDAVGVLNAGLETRTKAYMQRQPKIYPSIESAINKLRENNKTLAETSAKVIVQRSLLKVQDGYSFSHDPRLVAKPVSKFHEMDVRNFISNIKCPVLLFWTQKTMASYSKQNIRGKTLAEIFEERTKCLPPGSRVIILSDGAHHVHLDAPELVWNHLQKFLGITSSKL</sequence>
<comment type="similarity">
    <text evidence="1">Belongs to the AB hydrolase superfamily.</text>
</comment>
<reference evidence="4" key="1">
    <citation type="journal article" date="2020" name="J. Eukaryot. Microbiol.">
        <title>De novo Sequencing, Assembly and Annotation of the Transcriptome for the Free-Living Testate Amoeba Arcella intermedia.</title>
        <authorList>
            <person name="Ribeiro G.M."/>
            <person name="Porfirio-Sousa A.L."/>
            <person name="Maurer-Alcala X.X."/>
            <person name="Katz L.A."/>
            <person name="Lahr D.J.G."/>
        </authorList>
    </citation>
    <scope>NUCLEOTIDE SEQUENCE</scope>
</reference>
<dbReference type="AlphaFoldDB" id="A0A6B2LBA9"/>
<keyword evidence="2" id="KW-0378">Hydrolase</keyword>
<evidence type="ECO:0000313" key="4">
    <source>
        <dbReference type="EMBL" id="NDV34264.1"/>
    </source>
</evidence>
<name>A0A6B2LBA9_9EUKA</name>
<dbReference type="Gene3D" id="3.40.50.1820">
    <property type="entry name" value="alpha/beta hydrolase"/>
    <property type="match status" value="1"/>
</dbReference>
<feature type="domain" description="AB hydrolase-1" evidence="3">
    <location>
        <begin position="29"/>
        <end position="282"/>
    </location>
</feature>
<dbReference type="InterPro" id="IPR029058">
    <property type="entry name" value="AB_hydrolase_fold"/>
</dbReference>
<dbReference type="EMBL" id="GIBP01005295">
    <property type="protein sequence ID" value="NDV34264.1"/>
    <property type="molecule type" value="Transcribed_RNA"/>
</dbReference>
<dbReference type="InterPro" id="IPR000073">
    <property type="entry name" value="AB_hydrolase_1"/>
</dbReference>
<dbReference type="PANTHER" id="PTHR43798">
    <property type="entry name" value="MONOACYLGLYCEROL LIPASE"/>
    <property type="match status" value="1"/>
</dbReference>
<protein>
    <recommendedName>
        <fullName evidence="3">AB hydrolase-1 domain-containing protein</fullName>
    </recommendedName>
</protein>
<dbReference type="GO" id="GO:0016787">
    <property type="term" value="F:hydrolase activity"/>
    <property type="evidence" value="ECO:0007669"/>
    <property type="project" value="UniProtKB-KW"/>
</dbReference>